<dbReference type="AlphaFoldDB" id="A0A9P9D8U8"/>
<dbReference type="GO" id="GO:0004113">
    <property type="term" value="F:2',3'-cyclic-nucleotide 3'-phosphodiesterase activity"/>
    <property type="evidence" value="ECO:0007669"/>
    <property type="project" value="TreeGrafter"/>
</dbReference>
<dbReference type="Gene3D" id="3.90.1140.10">
    <property type="entry name" value="Cyclic phosphodiesterase"/>
    <property type="match status" value="1"/>
</dbReference>
<reference evidence="1" key="1">
    <citation type="journal article" date="2021" name="Nat. Commun.">
        <title>Genetic determinants of endophytism in the Arabidopsis root mycobiome.</title>
        <authorList>
            <person name="Mesny F."/>
            <person name="Miyauchi S."/>
            <person name="Thiergart T."/>
            <person name="Pickel B."/>
            <person name="Atanasova L."/>
            <person name="Karlsson M."/>
            <person name="Huettel B."/>
            <person name="Barry K.W."/>
            <person name="Haridas S."/>
            <person name="Chen C."/>
            <person name="Bauer D."/>
            <person name="Andreopoulos W."/>
            <person name="Pangilinan J."/>
            <person name="LaButti K."/>
            <person name="Riley R."/>
            <person name="Lipzen A."/>
            <person name="Clum A."/>
            <person name="Drula E."/>
            <person name="Henrissat B."/>
            <person name="Kohler A."/>
            <person name="Grigoriev I.V."/>
            <person name="Martin F.M."/>
            <person name="Hacquard S."/>
        </authorList>
    </citation>
    <scope>NUCLEOTIDE SEQUENCE</scope>
    <source>
        <strain evidence="1">MPI-CAGE-CH-0243</strain>
    </source>
</reference>
<dbReference type="EMBL" id="JAGMWT010000017">
    <property type="protein sequence ID" value="KAH7114446.1"/>
    <property type="molecule type" value="Genomic_DNA"/>
</dbReference>
<dbReference type="Pfam" id="PF07823">
    <property type="entry name" value="CPDase"/>
    <property type="match status" value="1"/>
</dbReference>
<accession>A0A9P9D8U8</accession>
<dbReference type="InterPro" id="IPR012386">
    <property type="entry name" value="Cyclic-nucl_3Pdiesterase"/>
</dbReference>
<dbReference type="Proteomes" id="UP000700596">
    <property type="component" value="Unassembled WGS sequence"/>
</dbReference>
<proteinExistence type="predicted"/>
<dbReference type="PANTHER" id="PTHR28141">
    <property type="entry name" value="2',3'-CYCLIC-NUCLEOTIDE 3'-PHOSPHODIESTERASE"/>
    <property type="match status" value="1"/>
</dbReference>
<evidence type="ECO:0000313" key="2">
    <source>
        <dbReference type="Proteomes" id="UP000700596"/>
    </source>
</evidence>
<dbReference type="InterPro" id="IPR009097">
    <property type="entry name" value="Cyclic_Pdiesterase"/>
</dbReference>
<name>A0A9P9D8U8_9PLEO</name>
<sequence length="193" mass="21789">MPGSSLWLLPPPNHPLNGVLFSLIQEVASHFDSPHLFLPHVTLTTDIDPSIYGTKSQNWLDSIELPKATEVQVKFDHLNSEDVFFRKLYVKVVREGVATLGEMARKHVDGFSGEDVARKWVDGEYVPHLSLLYHDCAKLEDEELEEINKLAIEHGLSLEGEGDFGSWQGGRVVLVPTDRPIKEWEPIAERLLL</sequence>
<evidence type="ECO:0000313" key="1">
    <source>
        <dbReference type="EMBL" id="KAH7114446.1"/>
    </source>
</evidence>
<dbReference type="SUPFAM" id="SSF55144">
    <property type="entry name" value="LigT-like"/>
    <property type="match status" value="1"/>
</dbReference>
<dbReference type="PANTHER" id="PTHR28141:SF1">
    <property type="entry name" value="2',3'-CYCLIC-NUCLEOTIDE 3'-PHOSPHODIESTERASE"/>
    <property type="match status" value="1"/>
</dbReference>
<dbReference type="OrthoDB" id="514292at2759"/>
<gene>
    <name evidence="1" type="ORF">B0J11DRAFT_572470</name>
</gene>
<comment type="caution">
    <text evidence="1">The sequence shown here is derived from an EMBL/GenBank/DDBJ whole genome shotgun (WGS) entry which is preliminary data.</text>
</comment>
<keyword evidence="2" id="KW-1185">Reference proteome</keyword>
<protein>
    <submittedName>
        <fullName evidence="1">2',3'-cyclic-nucleotide 3'-phosphodiesterase</fullName>
    </submittedName>
</protein>
<organism evidence="1 2">
    <name type="scientific">Dendryphion nanum</name>
    <dbReference type="NCBI Taxonomy" id="256645"/>
    <lineage>
        <taxon>Eukaryota</taxon>
        <taxon>Fungi</taxon>
        <taxon>Dikarya</taxon>
        <taxon>Ascomycota</taxon>
        <taxon>Pezizomycotina</taxon>
        <taxon>Dothideomycetes</taxon>
        <taxon>Pleosporomycetidae</taxon>
        <taxon>Pleosporales</taxon>
        <taxon>Torulaceae</taxon>
        <taxon>Dendryphion</taxon>
    </lineage>
</organism>
<dbReference type="GO" id="GO:0009187">
    <property type="term" value="P:cyclic nucleotide metabolic process"/>
    <property type="evidence" value="ECO:0007669"/>
    <property type="project" value="TreeGrafter"/>
</dbReference>